<comment type="caution">
    <text evidence="1">The sequence shown here is derived from an EMBL/GenBank/DDBJ whole genome shotgun (WGS) entry which is preliminary data.</text>
</comment>
<reference evidence="1 2" key="1">
    <citation type="submission" date="2020-07" db="EMBL/GenBank/DDBJ databases">
        <title>Fungal Genomes of the International Space Station.</title>
        <authorList>
            <person name="Seuylemezian A."/>
            <person name="Singh N.K."/>
            <person name="Wood J."/>
            <person name="Venkateswaran K."/>
        </authorList>
    </citation>
    <scope>NUCLEOTIDE SEQUENCE [LARGE SCALE GENOMIC DNA]</scope>
    <source>
        <strain evidence="1 2">PL-B2</strain>
    </source>
</reference>
<dbReference type="InterPro" id="IPR010982">
    <property type="entry name" value="Lambda_DNA-bd_dom_sf"/>
</dbReference>
<dbReference type="EMBL" id="JACWFH010000035">
    <property type="protein sequence ID" value="MBY0099349.1"/>
    <property type="molecule type" value="Genomic_DNA"/>
</dbReference>
<evidence type="ECO:0008006" key="3">
    <source>
        <dbReference type="Google" id="ProtNLM"/>
    </source>
</evidence>
<dbReference type="SUPFAM" id="SSF47413">
    <property type="entry name" value="lambda repressor-like DNA-binding domains"/>
    <property type="match status" value="1"/>
</dbReference>
<accession>A0ABS7KAQ1</accession>
<name>A0ABS7KAQ1_9BACI</name>
<proteinExistence type="predicted"/>
<dbReference type="Proteomes" id="UP000769780">
    <property type="component" value="Unassembled WGS sequence"/>
</dbReference>
<evidence type="ECO:0000313" key="1">
    <source>
        <dbReference type="EMBL" id="MBY0099349.1"/>
    </source>
</evidence>
<protein>
    <recommendedName>
        <fullName evidence="3">Appr-1-p processing protein</fullName>
    </recommendedName>
</protein>
<sequence length="166" mass="19431">MLGKEMLMHLERYVQEHLEMEAVVYKSAEPFIESEKYIVEEIQQGELEDFIKTHRKPTLNQVLFRFIDQAGARDSEVYKKAGIDRKHFSKIRTNPTYRPKKNTVIALALALELGFEDTEELLSAAGYSLSDSETYDLVIRFCLEKNIYDLYLVNQALDYFRLKPLI</sequence>
<evidence type="ECO:0000313" key="2">
    <source>
        <dbReference type="Proteomes" id="UP000769780"/>
    </source>
</evidence>
<keyword evidence="2" id="KW-1185">Reference proteome</keyword>
<organism evidence="1 2">
    <name type="scientific">Mesobacillus maritimus</name>
    <dbReference type="NCBI Taxonomy" id="1643336"/>
    <lineage>
        <taxon>Bacteria</taxon>
        <taxon>Bacillati</taxon>
        <taxon>Bacillota</taxon>
        <taxon>Bacilli</taxon>
        <taxon>Bacillales</taxon>
        <taxon>Bacillaceae</taxon>
        <taxon>Mesobacillus</taxon>
    </lineage>
</organism>
<dbReference type="RefSeq" id="WP_221875558.1">
    <property type="nucleotide sequence ID" value="NZ_JACWFH010000035.1"/>
</dbReference>
<gene>
    <name evidence="1" type="ORF">H0185_21515</name>
</gene>